<sequence length="195" mass="21006">MAPTLVKPATSIGPGWILRAPLASLEPTNTVVGSKFTDAWDAAWVVVGATDAGHVFNFQTNVEPVPAAEFFDPLSYETESREGTFDFALLHIAARSFVTAFNGGVTATSGAGTTLRTDYEPPDPGNEVRCMLGWESQDSTQRMVLRQCFQGGQASLTHNKGAANRTAIPLSFRLELPDTGQRLWKRSFAGTARGL</sequence>
<dbReference type="AlphaFoldDB" id="A0A917X1K7"/>
<accession>A0A917X1K7</accession>
<keyword evidence="2" id="KW-1185">Reference proteome</keyword>
<gene>
    <name evidence="1" type="ORF">GCM10007977_063590</name>
</gene>
<reference evidence="1" key="1">
    <citation type="journal article" date="2014" name="Int. J. Syst. Evol. Microbiol.">
        <title>Complete genome sequence of Corynebacterium casei LMG S-19264T (=DSM 44701T), isolated from a smear-ripened cheese.</title>
        <authorList>
            <consortium name="US DOE Joint Genome Institute (JGI-PGF)"/>
            <person name="Walter F."/>
            <person name="Albersmeier A."/>
            <person name="Kalinowski J."/>
            <person name="Ruckert C."/>
        </authorList>
    </citation>
    <scope>NUCLEOTIDE SEQUENCE</scope>
    <source>
        <strain evidence="1">JCM 19831</strain>
    </source>
</reference>
<evidence type="ECO:0000313" key="1">
    <source>
        <dbReference type="EMBL" id="GGM53241.1"/>
    </source>
</evidence>
<reference evidence="1" key="2">
    <citation type="submission" date="2020-09" db="EMBL/GenBank/DDBJ databases">
        <authorList>
            <person name="Sun Q."/>
            <person name="Ohkuma M."/>
        </authorList>
    </citation>
    <scope>NUCLEOTIDE SEQUENCE</scope>
    <source>
        <strain evidence="1">JCM 19831</strain>
    </source>
</reference>
<dbReference type="EMBL" id="BMPI01000035">
    <property type="protein sequence ID" value="GGM53241.1"/>
    <property type="molecule type" value="Genomic_DNA"/>
</dbReference>
<comment type="caution">
    <text evidence="1">The sequence shown here is derived from an EMBL/GenBank/DDBJ whole genome shotgun (WGS) entry which is preliminary data.</text>
</comment>
<dbReference type="RefSeq" id="WP_190253669.1">
    <property type="nucleotide sequence ID" value="NZ_BMPI01000035.1"/>
</dbReference>
<dbReference type="Proteomes" id="UP000642070">
    <property type="component" value="Unassembled WGS sequence"/>
</dbReference>
<organism evidence="1 2">
    <name type="scientific">Dactylosporangium sucinum</name>
    <dbReference type="NCBI Taxonomy" id="1424081"/>
    <lineage>
        <taxon>Bacteria</taxon>
        <taxon>Bacillati</taxon>
        <taxon>Actinomycetota</taxon>
        <taxon>Actinomycetes</taxon>
        <taxon>Micromonosporales</taxon>
        <taxon>Micromonosporaceae</taxon>
        <taxon>Dactylosporangium</taxon>
    </lineage>
</organism>
<proteinExistence type="predicted"/>
<protein>
    <submittedName>
        <fullName evidence="1">Uncharacterized protein</fullName>
    </submittedName>
</protein>
<evidence type="ECO:0000313" key="2">
    <source>
        <dbReference type="Proteomes" id="UP000642070"/>
    </source>
</evidence>
<name>A0A917X1K7_9ACTN</name>